<evidence type="ECO:0000313" key="3">
    <source>
        <dbReference type="EMBL" id="CAF4543859.1"/>
    </source>
</evidence>
<feature type="domain" description="PPIase cyclophilin-type" evidence="2">
    <location>
        <begin position="169"/>
        <end position="373"/>
    </location>
</feature>
<reference evidence="3" key="1">
    <citation type="submission" date="2021-02" db="EMBL/GenBank/DDBJ databases">
        <authorList>
            <person name="Nowell W R."/>
        </authorList>
    </citation>
    <scope>NUCLEOTIDE SEQUENCE</scope>
</reference>
<dbReference type="Pfam" id="PF00160">
    <property type="entry name" value="Pro_isomerase"/>
    <property type="match status" value="1"/>
</dbReference>
<keyword evidence="1" id="KW-1133">Transmembrane helix</keyword>
<dbReference type="EMBL" id="CAJOBO010005417">
    <property type="protein sequence ID" value="CAF4543859.1"/>
    <property type="molecule type" value="Genomic_DNA"/>
</dbReference>
<protein>
    <recommendedName>
        <fullName evidence="2">PPIase cyclophilin-type domain-containing protein</fullName>
    </recommendedName>
</protein>
<evidence type="ECO:0000256" key="1">
    <source>
        <dbReference type="SAM" id="Phobius"/>
    </source>
</evidence>
<comment type="caution">
    <text evidence="3">The sequence shown here is derived from an EMBL/GenBank/DDBJ whole genome shotgun (WGS) entry which is preliminary data.</text>
</comment>
<dbReference type="InterPro" id="IPR029000">
    <property type="entry name" value="Cyclophilin-like_dom_sf"/>
</dbReference>
<name>A0A820Y7N1_9BILA</name>
<dbReference type="AlphaFoldDB" id="A0A820Y7N1"/>
<accession>A0A820Y7N1</accession>
<gene>
    <name evidence="3" type="ORF">HFQ381_LOCUS30483</name>
</gene>
<dbReference type="Gene3D" id="2.40.100.10">
    <property type="entry name" value="Cyclophilin-like"/>
    <property type="match status" value="1"/>
</dbReference>
<keyword evidence="1" id="KW-0812">Transmembrane</keyword>
<sequence>MDEPSERKANYAGNEKRQLASYLDNCSSESTTTTTTTTTTTIVVDDLDFDLHLAESVGSQLIISDSMTSSISPPAAPAPAPVIINEDEIEGFNDNVDEILTEKETIQQTLEQKELKFNKFNKHLNKNKHNLLHIFQVFFTRSYICDNQKQYINIFCITLVISGLLAKCFFGLQVNNKLLSDITIKLFDDVAPRTCSYFRSVISGKRGYYFQNVKFDYLVVNKYFEDRRGQVMAYTRNGICIRHEIKEKTNNLIHNREDLISMDVKTMRFGITLGPMPILDNNNNNNNIIFGEIETGMEIIQSINARGIQRADVRCALEANVVHDDDSHTVAPFDTVNTDNAQPGAMTIDNSQISADDVGDNPIDNVVIYTCGQRD</sequence>
<keyword evidence="1" id="KW-0472">Membrane</keyword>
<dbReference type="InterPro" id="IPR002130">
    <property type="entry name" value="Cyclophilin-type_PPIase_dom"/>
</dbReference>
<evidence type="ECO:0000313" key="4">
    <source>
        <dbReference type="Proteomes" id="UP000663851"/>
    </source>
</evidence>
<dbReference type="PROSITE" id="PS50072">
    <property type="entry name" value="CSA_PPIASE_2"/>
    <property type="match status" value="1"/>
</dbReference>
<feature type="transmembrane region" description="Helical" evidence="1">
    <location>
        <begin position="151"/>
        <end position="172"/>
    </location>
</feature>
<proteinExistence type="predicted"/>
<organism evidence="3 4">
    <name type="scientific">Rotaria socialis</name>
    <dbReference type="NCBI Taxonomy" id="392032"/>
    <lineage>
        <taxon>Eukaryota</taxon>
        <taxon>Metazoa</taxon>
        <taxon>Spiralia</taxon>
        <taxon>Gnathifera</taxon>
        <taxon>Rotifera</taxon>
        <taxon>Eurotatoria</taxon>
        <taxon>Bdelloidea</taxon>
        <taxon>Philodinida</taxon>
        <taxon>Philodinidae</taxon>
        <taxon>Rotaria</taxon>
    </lineage>
</organism>
<evidence type="ECO:0000259" key="2">
    <source>
        <dbReference type="PROSITE" id="PS50072"/>
    </source>
</evidence>
<dbReference type="GO" id="GO:0003755">
    <property type="term" value="F:peptidyl-prolyl cis-trans isomerase activity"/>
    <property type="evidence" value="ECO:0007669"/>
    <property type="project" value="InterPro"/>
</dbReference>
<dbReference type="SUPFAM" id="SSF50891">
    <property type="entry name" value="Cyclophilin-like"/>
    <property type="match status" value="1"/>
</dbReference>
<dbReference type="Proteomes" id="UP000663851">
    <property type="component" value="Unassembled WGS sequence"/>
</dbReference>